<protein>
    <submittedName>
        <fullName evidence="2">Uncharacterized protein</fullName>
    </submittedName>
</protein>
<keyword evidence="3" id="KW-1185">Reference proteome</keyword>
<gene>
    <name evidence="2" type="ORF">WJ0W_002536</name>
</gene>
<evidence type="ECO:0000256" key="1">
    <source>
        <dbReference type="SAM" id="Phobius"/>
    </source>
</evidence>
<reference evidence="2" key="1">
    <citation type="submission" date="2022-06" db="EMBL/GenBank/DDBJ databases">
        <authorList>
            <person name="Dietemann V."/>
            <person name="Ory F."/>
            <person name="Dainat B."/>
            <person name="Oberhansli S."/>
        </authorList>
    </citation>
    <scope>NUCLEOTIDE SEQUENCE</scope>
    <source>
        <strain evidence="2">Ena-SAMPLE-TAB-26-04-2022-14:26:32:270-5432</strain>
    </source>
</reference>
<dbReference type="Proteomes" id="UP001154322">
    <property type="component" value="Unassembled WGS sequence"/>
</dbReference>
<evidence type="ECO:0000313" key="2">
    <source>
        <dbReference type="EMBL" id="CAH8245301.1"/>
    </source>
</evidence>
<organism evidence="2 3">
    <name type="scientific">Paenibacillus melissococcoides</name>
    <dbReference type="NCBI Taxonomy" id="2912268"/>
    <lineage>
        <taxon>Bacteria</taxon>
        <taxon>Bacillati</taxon>
        <taxon>Bacillota</taxon>
        <taxon>Bacilli</taxon>
        <taxon>Bacillales</taxon>
        <taxon>Paenibacillaceae</taxon>
        <taxon>Paenibacillus</taxon>
    </lineage>
</organism>
<sequence length="72" mass="7799">MKGHLVEGDVEEEICGSLLAVVLNLIGELWIGPFRRSGYYGKQTAHLSKPAYVVFLLAVVLSIIGVALLYAP</sequence>
<evidence type="ECO:0000313" key="3">
    <source>
        <dbReference type="Proteomes" id="UP001154322"/>
    </source>
</evidence>
<name>A0ABM9G154_9BACL</name>
<accession>A0ABM9G154</accession>
<proteinExistence type="predicted"/>
<keyword evidence="1" id="KW-0472">Membrane</keyword>
<keyword evidence="1" id="KW-1133">Transmembrane helix</keyword>
<keyword evidence="1" id="KW-0812">Transmembrane</keyword>
<comment type="caution">
    <text evidence="2">The sequence shown here is derived from an EMBL/GenBank/DDBJ whole genome shotgun (WGS) entry which is preliminary data.</text>
</comment>
<feature type="transmembrane region" description="Helical" evidence="1">
    <location>
        <begin position="14"/>
        <end position="31"/>
    </location>
</feature>
<dbReference type="EMBL" id="CALYLO010000003">
    <property type="protein sequence ID" value="CAH8245301.1"/>
    <property type="molecule type" value="Genomic_DNA"/>
</dbReference>
<feature type="transmembrane region" description="Helical" evidence="1">
    <location>
        <begin position="52"/>
        <end position="71"/>
    </location>
</feature>